<name>A0A8X7VZZ1_BRACI</name>
<sequence length="94" mass="11061">MQKRRSRETESIFFQQKKKNRARKLSIEFTLVKLRVSCDFSQEYECSGSRMNQAGPIARTVYARGSGSTLIFDEERESGYGEAQENNIWWQKRT</sequence>
<comment type="caution">
    <text evidence="1">The sequence shown here is derived from an EMBL/GenBank/DDBJ whole genome shotgun (WGS) entry which is preliminary data.</text>
</comment>
<evidence type="ECO:0000313" key="2">
    <source>
        <dbReference type="Proteomes" id="UP000886595"/>
    </source>
</evidence>
<organism evidence="1 2">
    <name type="scientific">Brassica carinata</name>
    <name type="common">Ethiopian mustard</name>
    <name type="synonym">Abyssinian cabbage</name>
    <dbReference type="NCBI Taxonomy" id="52824"/>
    <lineage>
        <taxon>Eukaryota</taxon>
        <taxon>Viridiplantae</taxon>
        <taxon>Streptophyta</taxon>
        <taxon>Embryophyta</taxon>
        <taxon>Tracheophyta</taxon>
        <taxon>Spermatophyta</taxon>
        <taxon>Magnoliopsida</taxon>
        <taxon>eudicotyledons</taxon>
        <taxon>Gunneridae</taxon>
        <taxon>Pentapetalae</taxon>
        <taxon>rosids</taxon>
        <taxon>malvids</taxon>
        <taxon>Brassicales</taxon>
        <taxon>Brassicaceae</taxon>
        <taxon>Brassiceae</taxon>
        <taxon>Brassica</taxon>
    </lineage>
</organism>
<accession>A0A8X7VZZ1</accession>
<protein>
    <submittedName>
        <fullName evidence="1">Uncharacterized protein</fullName>
    </submittedName>
</protein>
<gene>
    <name evidence="1" type="ORF">Bca52824_013872</name>
</gene>
<dbReference type="AlphaFoldDB" id="A0A8X7VZZ1"/>
<keyword evidence="2" id="KW-1185">Reference proteome</keyword>
<evidence type="ECO:0000313" key="1">
    <source>
        <dbReference type="EMBL" id="KAG2320659.1"/>
    </source>
</evidence>
<reference evidence="1 2" key="1">
    <citation type="submission" date="2020-02" db="EMBL/GenBank/DDBJ databases">
        <authorList>
            <person name="Ma Q."/>
            <person name="Huang Y."/>
            <person name="Song X."/>
            <person name="Pei D."/>
        </authorList>
    </citation>
    <scope>NUCLEOTIDE SEQUENCE [LARGE SCALE GENOMIC DNA]</scope>
    <source>
        <strain evidence="1">Sxm20200214</strain>
        <tissue evidence="1">Leaf</tissue>
    </source>
</reference>
<dbReference type="EMBL" id="JAAMPC010000003">
    <property type="protein sequence ID" value="KAG2320659.1"/>
    <property type="molecule type" value="Genomic_DNA"/>
</dbReference>
<proteinExistence type="predicted"/>
<dbReference type="Proteomes" id="UP000886595">
    <property type="component" value="Unassembled WGS sequence"/>
</dbReference>